<evidence type="ECO:0000256" key="5">
    <source>
        <dbReference type="ARBA" id="ARBA00022989"/>
    </source>
</evidence>
<keyword evidence="10" id="KW-1185">Reference proteome</keyword>
<keyword evidence="5 7" id="KW-1133">Transmembrane helix</keyword>
<comment type="caution">
    <text evidence="9">The sequence shown here is derived from an EMBL/GenBank/DDBJ whole genome shotgun (WGS) entry which is preliminary data.</text>
</comment>
<comment type="similarity">
    <text evidence="7">Belongs to the binding-protein-dependent transport system permease family.</text>
</comment>
<dbReference type="Proteomes" id="UP001147653">
    <property type="component" value="Unassembled WGS sequence"/>
</dbReference>
<organism evidence="9 10">
    <name type="scientific">Solirubrobacter phytolaccae</name>
    <dbReference type="NCBI Taxonomy" id="1404360"/>
    <lineage>
        <taxon>Bacteria</taxon>
        <taxon>Bacillati</taxon>
        <taxon>Actinomycetota</taxon>
        <taxon>Thermoleophilia</taxon>
        <taxon>Solirubrobacterales</taxon>
        <taxon>Solirubrobacteraceae</taxon>
        <taxon>Solirubrobacter</taxon>
    </lineage>
</organism>
<feature type="transmembrane region" description="Helical" evidence="7">
    <location>
        <begin position="59"/>
        <end position="85"/>
    </location>
</feature>
<dbReference type="PROSITE" id="PS50928">
    <property type="entry name" value="ABC_TM1"/>
    <property type="match status" value="1"/>
</dbReference>
<dbReference type="CDD" id="cd06261">
    <property type="entry name" value="TM_PBP2"/>
    <property type="match status" value="1"/>
</dbReference>
<feature type="domain" description="ABC transmembrane type-1" evidence="8">
    <location>
        <begin position="59"/>
        <end position="239"/>
    </location>
</feature>
<keyword evidence="2 7" id="KW-0813">Transport</keyword>
<dbReference type="InterPro" id="IPR000515">
    <property type="entry name" value="MetI-like"/>
</dbReference>
<protein>
    <submittedName>
        <fullName evidence="9">ABC transporter permease</fullName>
    </submittedName>
</protein>
<evidence type="ECO:0000256" key="4">
    <source>
        <dbReference type="ARBA" id="ARBA00022692"/>
    </source>
</evidence>
<dbReference type="PANTHER" id="PTHR30151">
    <property type="entry name" value="ALKANE SULFONATE ABC TRANSPORTER-RELATED, MEMBRANE SUBUNIT"/>
    <property type="match status" value="1"/>
</dbReference>
<keyword evidence="3" id="KW-1003">Cell membrane</keyword>
<feature type="transmembrane region" description="Helical" evidence="7">
    <location>
        <begin position="12"/>
        <end position="39"/>
    </location>
</feature>
<keyword evidence="6 7" id="KW-0472">Membrane</keyword>
<evidence type="ECO:0000313" key="9">
    <source>
        <dbReference type="EMBL" id="MDA0182731.1"/>
    </source>
</evidence>
<dbReference type="RefSeq" id="WP_270027112.1">
    <property type="nucleotide sequence ID" value="NZ_JAPDDP010000040.1"/>
</dbReference>
<dbReference type="AlphaFoldDB" id="A0A9X3NB59"/>
<sequence>MSEARRVRATRWGLVLAFLALIEIIPRLGLVNPIALVPLSEMVWQLWLLLKDGTLADHILRTLTSIVAAGALAVVTGLPLGVALWRLETTRRILQPYLTTYYAIPIFAFYPLFIAIFGLGSMPVIIIAWAWAVVAIVLQTVIGLDAVPPVLVKVGRSLRLSSWRMFTRIYFPAATPHIFTGFKLAASYTVIGVIASEFIQAEKGVGFFVGFSYNNFAIQNMYAAILLILVFAVALNSGLLALERKLYGRQG</sequence>
<feature type="transmembrane region" description="Helical" evidence="7">
    <location>
        <begin position="126"/>
        <end position="148"/>
    </location>
</feature>
<evidence type="ECO:0000256" key="7">
    <source>
        <dbReference type="RuleBase" id="RU363032"/>
    </source>
</evidence>
<dbReference type="GO" id="GO:0005886">
    <property type="term" value="C:plasma membrane"/>
    <property type="evidence" value="ECO:0007669"/>
    <property type="project" value="UniProtKB-SubCell"/>
</dbReference>
<feature type="transmembrane region" description="Helical" evidence="7">
    <location>
        <begin position="169"/>
        <end position="195"/>
    </location>
</feature>
<evidence type="ECO:0000313" key="10">
    <source>
        <dbReference type="Proteomes" id="UP001147653"/>
    </source>
</evidence>
<evidence type="ECO:0000256" key="3">
    <source>
        <dbReference type="ARBA" id="ARBA00022475"/>
    </source>
</evidence>
<comment type="subcellular location">
    <subcellularLocation>
        <location evidence="1 7">Cell membrane</location>
        <topology evidence="1 7">Multi-pass membrane protein</topology>
    </subcellularLocation>
</comment>
<keyword evidence="4 7" id="KW-0812">Transmembrane</keyword>
<dbReference type="PANTHER" id="PTHR30151:SF0">
    <property type="entry name" value="ABC TRANSPORTER PERMEASE PROTEIN MJ0413-RELATED"/>
    <property type="match status" value="1"/>
</dbReference>
<proteinExistence type="inferred from homology"/>
<feature type="transmembrane region" description="Helical" evidence="7">
    <location>
        <begin position="221"/>
        <end position="242"/>
    </location>
</feature>
<gene>
    <name evidence="9" type="ORF">OJ997_20635</name>
</gene>
<feature type="transmembrane region" description="Helical" evidence="7">
    <location>
        <begin position="97"/>
        <end position="120"/>
    </location>
</feature>
<dbReference type="Pfam" id="PF00528">
    <property type="entry name" value="BPD_transp_1"/>
    <property type="match status" value="1"/>
</dbReference>
<reference evidence="9" key="1">
    <citation type="submission" date="2022-10" db="EMBL/GenBank/DDBJ databases">
        <title>The WGS of Solirubrobacter phytolaccae KCTC 29190.</title>
        <authorList>
            <person name="Jiang Z."/>
        </authorList>
    </citation>
    <scope>NUCLEOTIDE SEQUENCE</scope>
    <source>
        <strain evidence="9">KCTC 29190</strain>
    </source>
</reference>
<accession>A0A9X3NB59</accession>
<dbReference type="InterPro" id="IPR035906">
    <property type="entry name" value="MetI-like_sf"/>
</dbReference>
<evidence type="ECO:0000259" key="8">
    <source>
        <dbReference type="PROSITE" id="PS50928"/>
    </source>
</evidence>
<evidence type="ECO:0000256" key="1">
    <source>
        <dbReference type="ARBA" id="ARBA00004651"/>
    </source>
</evidence>
<dbReference type="GO" id="GO:0055085">
    <property type="term" value="P:transmembrane transport"/>
    <property type="evidence" value="ECO:0007669"/>
    <property type="project" value="InterPro"/>
</dbReference>
<dbReference type="Gene3D" id="1.10.3720.10">
    <property type="entry name" value="MetI-like"/>
    <property type="match status" value="1"/>
</dbReference>
<evidence type="ECO:0000256" key="6">
    <source>
        <dbReference type="ARBA" id="ARBA00023136"/>
    </source>
</evidence>
<evidence type="ECO:0000256" key="2">
    <source>
        <dbReference type="ARBA" id="ARBA00022448"/>
    </source>
</evidence>
<dbReference type="SUPFAM" id="SSF161098">
    <property type="entry name" value="MetI-like"/>
    <property type="match status" value="1"/>
</dbReference>
<dbReference type="EMBL" id="JAPDDP010000040">
    <property type="protein sequence ID" value="MDA0182731.1"/>
    <property type="molecule type" value="Genomic_DNA"/>
</dbReference>
<name>A0A9X3NB59_9ACTN</name>